<feature type="domain" description="Beta-lactamase-related" evidence="3">
    <location>
        <begin position="41"/>
        <end position="340"/>
    </location>
</feature>
<feature type="region of interest" description="Disordered" evidence="1">
    <location>
        <begin position="230"/>
        <end position="250"/>
    </location>
</feature>
<accession>A0A969WGY9</accession>
<reference evidence="4" key="1">
    <citation type="submission" date="2020-03" db="EMBL/GenBank/DDBJ databases">
        <title>Solimonas marina sp. nov., isolated from deep seawater of the Pacific Ocean.</title>
        <authorList>
            <person name="Liu X."/>
            <person name="Lai Q."/>
            <person name="Sun F."/>
            <person name="Gai Y."/>
            <person name="Li G."/>
            <person name="Shao Z."/>
        </authorList>
    </citation>
    <scope>NUCLEOTIDE SEQUENCE</scope>
    <source>
        <strain evidence="4">C16B3</strain>
    </source>
</reference>
<gene>
    <name evidence="4" type="ORF">G7Y82_19460</name>
</gene>
<feature type="signal peptide" evidence="2">
    <location>
        <begin position="1"/>
        <end position="24"/>
    </location>
</feature>
<sequence length="368" mass="39946">MRPLLKRSQWLALPLLLSFCVALASVPEPIAAPYDVAAFVQRLDTLRKDAHIPGLSFAVVQDQRIVVAAGLGLANIEQGVPATAETPYDIASVAKPLSAVVALHLDEQGVLDLDAPLAGYSDWQAFCEGFSRQPSVLAKGLRCDVPGETLRHLLSHTATGIPGTHFSYNPVLYSWASRPMMAVSDESFSALVEQDVFVPAGMTRSARKYRDLPLRADLAAQQAQPYRIDADGKAAPAPPRSPQGDGAAGGDVSTALDLARFDIALDSGKLISATSRQQMMTPTPMRDGRTAQYGLGWFIQTYKGHKLVWHSGWWDDAYSALYLKVPDRNVSFIVLANSEGVWWNNPPERAEVQRSAFAQAFLSAFVGI</sequence>
<dbReference type="InterPro" id="IPR012338">
    <property type="entry name" value="Beta-lactam/transpept-like"/>
</dbReference>
<evidence type="ECO:0000256" key="1">
    <source>
        <dbReference type="SAM" id="MobiDB-lite"/>
    </source>
</evidence>
<keyword evidence="2" id="KW-0732">Signal</keyword>
<dbReference type="Pfam" id="PF00144">
    <property type="entry name" value="Beta-lactamase"/>
    <property type="match status" value="1"/>
</dbReference>
<dbReference type="Proteomes" id="UP000653472">
    <property type="component" value="Unassembled WGS sequence"/>
</dbReference>
<dbReference type="Gene3D" id="3.40.710.10">
    <property type="entry name" value="DD-peptidase/beta-lactamase superfamily"/>
    <property type="match status" value="2"/>
</dbReference>
<proteinExistence type="predicted"/>
<dbReference type="PANTHER" id="PTHR46825">
    <property type="entry name" value="D-ALANYL-D-ALANINE-CARBOXYPEPTIDASE/ENDOPEPTIDASE AMPH"/>
    <property type="match status" value="1"/>
</dbReference>
<dbReference type="InterPro" id="IPR001466">
    <property type="entry name" value="Beta-lactam-related"/>
</dbReference>
<dbReference type="SUPFAM" id="SSF56601">
    <property type="entry name" value="beta-lactamase/transpeptidase-like"/>
    <property type="match status" value="1"/>
</dbReference>
<evidence type="ECO:0000313" key="4">
    <source>
        <dbReference type="EMBL" id="NKF24495.1"/>
    </source>
</evidence>
<organism evidence="4 5">
    <name type="scientific">Solimonas marina</name>
    <dbReference type="NCBI Taxonomy" id="2714601"/>
    <lineage>
        <taxon>Bacteria</taxon>
        <taxon>Pseudomonadati</taxon>
        <taxon>Pseudomonadota</taxon>
        <taxon>Gammaproteobacteria</taxon>
        <taxon>Nevskiales</taxon>
        <taxon>Nevskiaceae</taxon>
        <taxon>Solimonas</taxon>
    </lineage>
</organism>
<name>A0A969WGY9_9GAMM</name>
<evidence type="ECO:0000256" key="2">
    <source>
        <dbReference type="SAM" id="SignalP"/>
    </source>
</evidence>
<dbReference type="InterPro" id="IPR050491">
    <property type="entry name" value="AmpC-like"/>
</dbReference>
<evidence type="ECO:0000313" key="5">
    <source>
        <dbReference type="Proteomes" id="UP000653472"/>
    </source>
</evidence>
<comment type="caution">
    <text evidence="4">The sequence shown here is derived from an EMBL/GenBank/DDBJ whole genome shotgun (WGS) entry which is preliminary data.</text>
</comment>
<dbReference type="AlphaFoldDB" id="A0A969WGY9"/>
<feature type="chain" id="PRO_5037951847" evidence="2">
    <location>
        <begin position="25"/>
        <end position="368"/>
    </location>
</feature>
<dbReference type="PANTHER" id="PTHR46825:SF9">
    <property type="entry name" value="BETA-LACTAMASE-RELATED DOMAIN-CONTAINING PROTEIN"/>
    <property type="match status" value="1"/>
</dbReference>
<dbReference type="EMBL" id="JAAVXB010000015">
    <property type="protein sequence ID" value="NKF24495.1"/>
    <property type="molecule type" value="Genomic_DNA"/>
</dbReference>
<evidence type="ECO:0000259" key="3">
    <source>
        <dbReference type="Pfam" id="PF00144"/>
    </source>
</evidence>
<protein>
    <submittedName>
        <fullName evidence="4">Beta-lactamase family protein</fullName>
    </submittedName>
</protein>
<keyword evidence="5" id="KW-1185">Reference proteome</keyword>